<accession>A0ABT9PFA6</accession>
<dbReference type="SUPFAM" id="SSF56112">
    <property type="entry name" value="Protein kinase-like (PK-like)"/>
    <property type="match status" value="1"/>
</dbReference>
<sequence>MHLDAITTALRVASSIGLAATDALVLSNSNRLTLHLLPCDTLAQVAPVPSVAAFEIEIARRLGELDAPVARLDPRAEPRPHPLDGREVTFWTHYTPASPISPEAYADALHRLHRSMREIPVEAPSFRDRVSSARRLLDDPGRTPELPAAHRELLMDVIGHTLSVIGARGGAEQLLHGEPHEGNLLATAHGPLFIDFETCCTGPVEFDIAHAPPAVETHYPGADPAMLRACRMLALALVITWRWDRDDQLPDGRRRGSLWLAELMSLRGGDLTA</sequence>
<dbReference type="RefSeq" id="WP_307250524.1">
    <property type="nucleotide sequence ID" value="NZ_JAUSQZ010000001.1"/>
</dbReference>
<feature type="domain" description="Aminoglycoside phosphotransferase" evidence="1">
    <location>
        <begin position="52"/>
        <end position="212"/>
    </location>
</feature>
<gene>
    <name evidence="2" type="ORF">J2S57_006838</name>
</gene>
<dbReference type="Gene3D" id="3.90.1200.10">
    <property type="match status" value="1"/>
</dbReference>
<proteinExistence type="predicted"/>
<name>A0ABT9PFA6_9ACTN</name>
<reference evidence="2 3" key="1">
    <citation type="submission" date="2023-07" db="EMBL/GenBank/DDBJ databases">
        <title>Sequencing the genomes of 1000 actinobacteria strains.</title>
        <authorList>
            <person name="Klenk H.-P."/>
        </authorList>
    </citation>
    <scope>NUCLEOTIDE SEQUENCE [LARGE SCALE GENOMIC DNA]</scope>
    <source>
        <strain evidence="2 3">DSM 44388</strain>
    </source>
</reference>
<protein>
    <recommendedName>
        <fullName evidence="1">Aminoglycoside phosphotransferase domain-containing protein</fullName>
    </recommendedName>
</protein>
<evidence type="ECO:0000259" key="1">
    <source>
        <dbReference type="Pfam" id="PF01636"/>
    </source>
</evidence>
<dbReference type="Proteomes" id="UP001235712">
    <property type="component" value="Unassembled WGS sequence"/>
</dbReference>
<evidence type="ECO:0000313" key="2">
    <source>
        <dbReference type="EMBL" id="MDP9831089.1"/>
    </source>
</evidence>
<organism evidence="2 3">
    <name type="scientific">Kineosporia succinea</name>
    <dbReference type="NCBI Taxonomy" id="84632"/>
    <lineage>
        <taxon>Bacteria</taxon>
        <taxon>Bacillati</taxon>
        <taxon>Actinomycetota</taxon>
        <taxon>Actinomycetes</taxon>
        <taxon>Kineosporiales</taxon>
        <taxon>Kineosporiaceae</taxon>
        <taxon>Kineosporia</taxon>
    </lineage>
</organism>
<comment type="caution">
    <text evidence="2">The sequence shown here is derived from an EMBL/GenBank/DDBJ whole genome shotgun (WGS) entry which is preliminary data.</text>
</comment>
<dbReference type="EMBL" id="JAUSQZ010000001">
    <property type="protein sequence ID" value="MDP9831089.1"/>
    <property type="molecule type" value="Genomic_DNA"/>
</dbReference>
<keyword evidence="3" id="KW-1185">Reference proteome</keyword>
<evidence type="ECO:0000313" key="3">
    <source>
        <dbReference type="Proteomes" id="UP001235712"/>
    </source>
</evidence>
<dbReference type="Pfam" id="PF01636">
    <property type="entry name" value="APH"/>
    <property type="match status" value="1"/>
</dbReference>
<dbReference type="InterPro" id="IPR002575">
    <property type="entry name" value="Aminoglycoside_PTrfase"/>
</dbReference>
<dbReference type="InterPro" id="IPR011009">
    <property type="entry name" value="Kinase-like_dom_sf"/>
</dbReference>